<organism evidence="2 3">
    <name type="scientific">Papaver atlanticum</name>
    <dbReference type="NCBI Taxonomy" id="357466"/>
    <lineage>
        <taxon>Eukaryota</taxon>
        <taxon>Viridiplantae</taxon>
        <taxon>Streptophyta</taxon>
        <taxon>Embryophyta</taxon>
        <taxon>Tracheophyta</taxon>
        <taxon>Spermatophyta</taxon>
        <taxon>Magnoliopsida</taxon>
        <taxon>Ranunculales</taxon>
        <taxon>Papaveraceae</taxon>
        <taxon>Papaveroideae</taxon>
        <taxon>Papaver</taxon>
    </lineage>
</organism>
<name>A0AAD4XBJ6_9MAGN</name>
<dbReference type="Proteomes" id="UP001202328">
    <property type="component" value="Unassembled WGS sequence"/>
</dbReference>
<feature type="non-terminal residue" evidence="2">
    <location>
        <position position="1"/>
    </location>
</feature>
<dbReference type="GO" id="GO:0005789">
    <property type="term" value="C:endoplasmic reticulum membrane"/>
    <property type="evidence" value="ECO:0007669"/>
    <property type="project" value="TreeGrafter"/>
</dbReference>
<comment type="caution">
    <text evidence="2">The sequence shown here is derived from an EMBL/GenBank/DDBJ whole genome shotgun (WGS) entry which is preliminary data.</text>
</comment>
<evidence type="ECO:0000313" key="2">
    <source>
        <dbReference type="EMBL" id="KAI3875017.1"/>
    </source>
</evidence>
<dbReference type="InterPro" id="IPR051417">
    <property type="entry name" value="SDr/BOS_complex"/>
</dbReference>
<dbReference type="PANTHER" id="PTHR23303">
    <property type="entry name" value="CARBOXYPEPTIDASE REGULATORY REGION-CONTAINING"/>
    <property type="match status" value="1"/>
</dbReference>
<evidence type="ECO:0000313" key="3">
    <source>
        <dbReference type="Proteomes" id="UP001202328"/>
    </source>
</evidence>
<keyword evidence="1" id="KW-0732">Signal</keyword>
<sequence length="296" mass="33222">GWFIIKIKGPEEWSWDPEKVLVVIDQDGCMLTQILISRSRDGIHFWVGSHCLEKLMELLCDSCNVKDKGPSNIKVELLSQTDDLVSCGQLLARKYHSRLILLSCAWKYKLRASHPNPKVEVKRFLRGSVPSFFHGRVVQFLEDVYKIKKFPFNSIPCGVYEILPYGVDGVGVDGVMIILDGQERATTDAQGHYKLDQVTFKHYKMVLPNLASVADVKATYYDIFGVVQMVNSGKEQRLQQASTSLIAIAAGQLGSFRRLSVNLLPTTMKINGAGAEFYWRRNSSFSANGNSLNLSL</sequence>
<dbReference type="AlphaFoldDB" id="A0AAD4XBJ6"/>
<evidence type="ECO:0000256" key="1">
    <source>
        <dbReference type="ARBA" id="ARBA00022729"/>
    </source>
</evidence>
<gene>
    <name evidence="2" type="ORF">MKW98_019590</name>
</gene>
<proteinExistence type="predicted"/>
<protein>
    <submittedName>
        <fullName evidence="2">Uncharacterized protein</fullName>
    </submittedName>
</protein>
<reference evidence="2" key="1">
    <citation type="submission" date="2022-04" db="EMBL/GenBank/DDBJ databases">
        <title>A functionally conserved STORR gene fusion in Papaver species that diverged 16.8 million years ago.</title>
        <authorList>
            <person name="Catania T."/>
        </authorList>
    </citation>
    <scope>NUCLEOTIDE SEQUENCE</scope>
    <source>
        <strain evidence="2">S-188037</strain>
    </source>
</reference>
<dbReference type="PANTHER" id="PTHR23303:SF14">
    <property type="entry name" value="BOS COMPLEX SUBUNIT NOMO1-RELATED"/>
    <property type="match status" value="1"/>
</dbReference>
<keyword evidence="3" id="KW-1185">Reference proteome</keyword>
<dbReference type="EMBL" id="JAJJMB010012638">
    <property type="protein sequence ID" value="KAI3875017.1"/>
    <property type="molecule type" value="Genomic_DNA"/>
</dbReference>
<accession>A0AAD4XBJ6</accession>